<evidence type="ECO:0000313" key="2">
    <source>
        <dbReference type="EMBL" id="CAA9391930.1"/>
    </source>
</evidence>
<feature type="non-terminal residue" evidence="2">
    <location>
        <position position="128"/>
    </location>
</feature>
<organism evidence="2">
    <name type="scientific">uncultured Pseudonocardia sp</name>
    <dbReference type="NCBI Taxonomy" id="211455"/>
    <lineage>
        <taxon>Bacteria</taxon>
        <taxon>Bacillati</taxon>
        <taxon>Actinomycetota</taxon>
        <taxon>Actinomycetes</taxon>
        <taxon>Pseudonocardiales</taxon>
        <taxon>Pseudonocardiaceae</taxon>
        <taxon>Pseudonocardia</taxon>
        <taxon>environmental samples</taxon>
    </lineage>
</organism>
<evidence type="ECO:0000256" key="1">
    <source>
        <dbReference type="SAM" id="MobiDB-lite"/>
    </source>
</evidence>
<accession>A0A6J4NRU5</accession>
<feature type="compositionally biased region" description="Low complexity" evidence="1">
    <location>
        <begin position="90"/>
        <end position="100"/>
    </location>
</feature>
<feature type="region of interest" description="Disordered" evidence="1">
    <location>
        <begin position="1"/>
        <end position="128"/>
    </location>
</feature>
<feature type="compositionally biased region" description="Basic residues" evidence="1">
    <location>
        <begin position="75"/>
        <end position="89"/>
    </location>
</feature>
<proteinExistence type="predicted"/>
<protein>
    <submittedName>
        <fullName evidence="2">Uncharacterized protein</fullName>
    </submittedName>
</protein>
<dbReference type="EMBL" id="CADCUS010000143">
    <property type="protein sequence ID" value="CAA9391930.1"/>
    <property type="molecule type" value="Genomic_DNA"/>
</dbReference>
<sequence>VSLAHEVRGGSALARTGRPVDRPAAGVDHPAARRAQGAGQGGRADPRRGGRLVRPGAGDAPAGRLLRARPDPQAPRRRAHLAAGRRRRAGPAVEPPGRAGQVEAPDRPHPAHHQRQHAPGRAAQAGRL</sequence>
<gene>
    <name evidence="2" type="ORF">AVDCRST_MAG66-943</name>
</gene>
<feature type="non-terminal residue" evidence="2">
    <location>
        <position position="1"/>
    </location>
</feature>
<name>A0A6J4NRU5_9PSEU</name>
<dbReference type="AlphaFoldDB" id="A0A6J4NRU5"/>
<reference evidence="2" key="1">
    <citation type="submission" date="2020-02" db="EMBL/GenBank/DDBJ databases">
        <authorList>
            <person name="Meier V. D."/>
        </authorList>
    </citation>
    <scope>NUCLEOTIDE SEQUENCE</scope>
    <source>
        <strain evidence="2">AVDCRST_MAG66</strain>
    </source>
</reference>